<dbReference type="Pfam" id="PF07410">
    <property type="entry name" value="Phage_Gp111"/>
    <property type="match status" value="1"/>
</dbReference>
<protein>
    <submittedName>
        <fullName evidence="1">Uncharacterized protein</fullName>
    </submittedName>
</protein>
<name>A0AAX2CKQ2_9BACI</name>
<dbReference type="Proteomes" id="UP000242164">
    <property type="component" value="Unassembled WGS sequence"/>
</dbReference>
<dbReference type="RefSeq" id="WP_087099133.1">
    <property type="nucleotide sequence ID" value="NZ_CP066179.1"/>
</dbReference>
<dbReference type="AlphaFoldDB" id="A0AAX2CKQ2"/>
<reference evidence="1 2" key="1">
    <citation type="submission" date="2016-08" db="EMBL/GenBank/DDBJ databases">
        <authorList>
            <person name="Loux V."/>
            <person name="Rue O."/>
        </authorList>
    </citation>
    <scope>NUCLEOTIDE SEQUENCE [LARGE SCALE GENOMIC DNA]</scope>
    <source>
        <strain evidence="1 2">AFSSA_08CEB44bac</strain>
    </source>
</reference>
<evidence type="ECO:0000313" key="1">
    <source>
        <dbReference type="EMBL" id="SCM00334.1"/>
    </source>
</evidence>
<sequence>MRNNVMAKAWEIAKQGVEKFGGKVKEYFAIALKMAWAQVKGGNEVVELKGTEKQVKWANDIREVYFKSIDAVKAEIEKHNKKGLDFSPFFASIENQENASEWISNFQALSYSDNEESTLAEIFENMTKNMIQNGDQTFKKILIRLCGAASRAKRTFDEKAEIEFLKKHGFEI</sequence>
<accession>A0AAX2CKQ2</accession>
<proteinExistence type="predicted"/>
<dbReference type="EMBL" id="FMIK01000044">
    <property type="protein sequence ID" value="SCM00334.1"/>
    <property type="molecule type" value="Genomic_DNA"/>
</dbReference>
<dbReference type="InterPro" id="IPR010878">
    <property type="entry name" value="Gp111"/>
</dbReference>
<organism evidence="1 2">
    <name type="scientific">Bacillus cytotoxicus</name>
    <dbReference type="NCBI Taxonomy" id="580165"/>
    <lineage>
        <taxon>Bacteria</taxon>
        <taxon>Bacillati</taxon>
        <taxon>Bacillota</taxon>
        <taxon>Bacilli</taxon>
        <taxon>Bacillales</taxon>
        <taxon>Bacillaceae</taxon>
        <taxon>Bacillus</taxon>
        <taxon>Bacillus cereus group</taxon>
    </lineage>
</organism>
<comment type="caution">
    <text evidence="1">The sequence shown here is derived from an EMBL/GenBank/DDBJ whole genome shotgun (WGS) entry which is preliminary data.</text>
</comment>
<gene>
    <name evidence="1" type="ORF">BCB44BAC_03299</name>
</gene>
<evidence type="ECO:0000313" key="2">
    <source>
        <dbReference type="Proteomes" id="UP000242164"/>
    </source>
</evidence>